<sequence length="152" mass="17555">MVYRSNLISSSKDLPRLEFEDINSGLGTLNKDISQKLDYRKGLEFNVGDVLFGKLRPYLKNWWYAEFKGIALGDFWNLKSDLWHSCFLYTYIQSNSFQLVANDTSGTKMPRSDWNLVAESIAKFPSLSEQEAIGTFFSTLDQHITLHQRKSI</sequence>
<evidence type="ECO:0000256" key="1">
    <source>
        <dbReference type="ARBA" id="ARBA00022747"/>
    </source>
</evidence>
<keyword evidence="2" id="KW-0238">DNA-binding</keyword>
<protein>
    <submittedName>
        <fullName evidence="3">Uncharacterized protein</fullName>
    </submittedName>
</protein>
<dbReference type="InterPro" id="IPR044946">
    <property type="entry name" value="Restrct_endonuc_typeI_TRD_sf"/>
</dbReference>
<dbReference type="Proteomes" id="UP001152879">
    <property type="component" value="Unassembled WGS sequence"/>
</dbReference>
<gene>
    <name evidence="3" type="ORF">NOL15_07840</name>
</gene>
<dbReference type="GO" id="GO:0009307">
    <property type="term" value="P:DNA restriction-modification system"/>
    <property type="evidence" value="ECO:0007669"/>
    <property type="project" value="UniProtKB-KW"/>
</dbReference>
<comment type="caution">
    <text evidence="3">The sequence shown here is derived from an EMBL/GenBank/DDBJ whole genome shotgun (WGS) entry which is preliminary data.</text>
</comment>
<keyword evidence="1" id="KW-0680">Restriction system</keyword>
<dbReference type="AlphaFoldDB" id="A0A9X4MJF8"/>
<dbReference type="EMBL" id="JANFML010000025">
    <property type="protein sequence ID" value="MDG4512746.1"/>
    <property type="molecule type" value="Genomic_DNA"/>
</dbReference>
<accession>A0A9X4MJF8</accession>
<evidence type="ECO:0000256" key="2">
    <source>
        <dbReference type="ARBA" id="ARBA00023125"/>
    </source>
</evidence>
<dbReference type="Gene3D" id="3.90.220.20">
    <property type="entry name" value="DNA methylase specificity domains"/>
    <property type="match status" value="1"/>
</dbReference>
<name>A0A9X4MJF8_STRSU</name>
<organism evidence="3 4">
    <name type="scientific">Streptococcus suis</name>
    <dbReference type="NCBI Taxonomy" id="1307"/>
    <lineage>
        <taxon>Bacteria</taxon>
        <taxon>Bacillati</taxon>
        <taxon>Bacillota</taxon>
        <taxon>Bacilli</taxon>
        <taxon>Lactobacillales</taxon>
        <taxon>Streptococcaceae</taxon>
        <taxon>Streptococcus</taxon>
    </lineage>
</organism>
<evidence type="ECO:0000313" key="3">
    <source>
        <dbReference type="EMBL" id="MDG4512746.1"/>
    </source>
</evidence>
<reference evidence="3" key="1">
    <citation type="submission" date="2022-07" db="EMBL/GenBank/DDBJ databases">
        <title>Whole Genome Sequencing of Streptococcus suis.</title>
        <authorList>
            <person name="Dai X."/>
            <person name="Huang J."/>
            <person name="Wang L."/>
        </authorList>
    </citation>
    <scope>NUCLEOTIDE SEQUENCE</scope>
    <source>
        <strain evidence="3">SFB2</strain>
    </source>
</reference>
<proteinExistence type="predicted"/>
<evidence type="ECO:0000313" key="4">
    <source>
        <dbReference type="Proteomes" id="UP001152879"/>
    </source>
</evidence>
<dbReference type="SUPFAM" id="SSF116734">
    <property type="entry name" value="DNA methylase specificity domain"/>
    <property type="match status" value="1"/>
</dbReference>
<dbReference type="GO" id="GO:0003677">
    <property type="term" value="F:DNA binding"/>
    <property type="evidence" value="ECO:0007669"/>
    <property type="project" value="UniProtKB-KW"/>
</dbReference>